<accession>E7N2D0</accession>
<keyword evidence="3" id="KW-1185">Reference proteome</keyword>
<feature type="transmembrane region" description="Helical" evidence="1">
    <location>
        <begin position="46"/>
        <end position="71"/>
    </location>
</feature>
<name>E7N2D0_9FIRM</name>
<dbReference type="HOGENOM" id="CLU_2234717_0_0_9"/>
<dbReference type="STRING" id="749551.HMPREF9555_01141"/>
<sequence>MLPVIRQYAVKNFSVHREKIREIVLCVTILLKIFFSIYFLKNFWKMFAFSIICDKIMPVYFLFSPFAIFVLNQVELNLYELESSESCFLLLNVAKMKNIQVFLEI</sequence>
<keyword evidence="1" id="KW-1133">Transmembrane helix</keyword>
<feature type="transmembrane region" description="Helical" evidence="1">
    <location>
        <begin position="20"/>
        <end position="40"/>
    </location>
</feature>
<proteinExistence type="predicted"/>
<gene>
    <name evidence="2" type="ORF">HMPREF9555_01141</name>
</gene>
<dbReference type="EMBL" id="AECV01000017">
    <property type="protein sequence ID" value="EFW29693.1"/>
    <property type="molecule type" value="Genomic_DNA"/>
</dbReference>
<reference evidence="2 3" key="1">
    <citation type="submission" date="2010-08" db="EMBL/GenBank/DDBJ databases">
        <authorList>
            <person name="Weinstock G."/>
            <person name="Sodergren E."/>
            <person name="Clifton S."/>
            <person name="Fulton L."/>
            <person name="Fulton B."/>
            <person name="Courtney L."/>
            <person name="Fronick C."/>
            <person name="Harrison M."/>
            <person name="Strong C."/>
            <person name="Farmer C."/>
            <person name="Delahaunty K."/>
            <person name="Markovic C."/>
            <person name="Hall O."/>
            <person name="Minx P."/>
            <person name="Tomlinson C."/>
            <person name="Mitreva M."/>
            <person name="Hou S."/>
            <person name="Chen J."/>
            <person name="Wollam A."/>
            <person name="Pepin K.H."/>
            <person name="Johnson M."/>
            <person name="Bhonagiri V."/>
            <person name="Zhang X."/>
            <person name="Suruliraj S."/>
            <person name="Warren W."/>
            <person name="Chinwalla A."/>
            <person name="Mardis E.R."/>
            <person name="Wilson R.K."/>
        </authorList>
    </citation>
    <scope>NUCLEOTIDE SEQUENCE [LARGE SCALE GENOMIC DNA]</scope>
    <source>
        <strain evidence="2 3">F0399</strain>
    </source>
</reference>
<dbReference type="AlphaFoldDB" id="E7N2D0"/>
<keyword evidence="1" id="KW-0472">Membrane</keyword>
<organism evidence="2 3">
    <name type="scientific">Selenomonas artemidis F0399</name>
    <dbReference type="NCBI Taxonomy" id="749551"/>
    <lineage>
        <taxon>Bacteria</taxon>
        <taxon>Bacillati</taxon>
        <taxon>Bacillota</taxon>
        <taxon>Negativicutes</taxon>
        <taxon>Selenomonadales</taxon>
        <taxon>Selenomonadaceae</taxon>
        <taxon>Selenomonas</taxon>
    </lineage>
</organism>
<dbReference type="Proteomes" id="UP000004633">
    <property type="component" value="Unassembled WGS sequence"/>
</dbReference>
<protein>
    <submittedName>
        <fullName evidence="2">Uncharacterized protein</fullName>
    </submittedName>
</protein>
<keyword evidence="1" id="KW-0812">Transmembrane</keyword>
<evidence type="ECO:0000313" key="2">
    <source>
        <dbReference type="EMBL" id="EFW29693.1"/>
    </source>
</evidence>
<evidence type="ECO:0000313" key="3">
    <source>
        <dbReference type="Proteomes" id="UP000004633"/>
    </source>
</evidence>
<comment type="caution">
    <text evidence="2">The sequence shown here is derived from an EMBL/GenBank/DDBJ whole genome shotgun (WGS) entry which is preliminary data.</text>
</comment>
<evidence type="ECO:0000256" key="1">
    <source>
        <dbReference type="SAM" id="Phobius"/>
    </source>
</evidence>